<reference evidence="2" key="1">
    <citation type="journal article" date="2020" name="Stud. Mycol.">
        <title>101 Dothideomycetes genomes: a test case for predicting lifestyles and emergence of pathogens.</title>
        <authorList>
            <person name="Haridas S."/>
            <person name="Albert R."/>
            <person name="Binder M."/>
            <person name="Bloem J."/>
            <person name="Labutti K."/>
            <person name="Salamov A."/>
            <person name="Andreopoulos B."/>
            <person name="Baker S."/>
            <person name="Barry K."/>
            <person name="Bills G."/>
            <person name="Bluhm B."/>
            <person name="Cannon C."/>
            <person name="Castanera R."/>
            <person name="Culley D."/>
            <person name="Daum C."/>
            <person name="Ezra D."/>
            <person name="Gonzalez J."/>
            <person name="Henrissat B."/>
            <person name="Kuo A."/>
            <person name="Liang C."/>
            <person name="Lipzen A."/>
            <person name="Lutzoni F."/>
            <person name="Magnuson J."/>
            <person name="Mondo S."/>
            <person name="Nolan M."/>
            <person name="Ohm R."/>
            <person name="Pangilinan J."/>
            <person name="Park H.-J."/>
            <person name="Ramirez L."/>
            <person name="Alfaro M."/>
            <person name="Sun H."/>
            <person name="Tritt A."/>
            <person name="Yoshinaga Y."/>
            <person name="Zwiers L.-H."/>
            <person name="Turgeon B."/>
            <person name="Goodwin S."/>
            <person name="Spatafora J."/>
            <person name="Crous P."/>
            <person name="Grigoriev I."/>
        </authorList>
    </citation>
    <scope>NUCLEOTIDE SEQUENCE</scope>
    <source>
        <strain evidence="2">CBS 107.79</strain>
    </source>
</reference>
<evidence type="ECO:0000313" key="3">
    <source>
        <dbReference type="Proteomes" id="UP000800036"/>
    </source>
</evidence>
<keyword evidence="3" id="KW-1185">Reference proteome</keyword>
<evidence type="ECO:0000313" key="2">
    <source>
        <dbReference type="EMBL" id="KAF1978014.1"/>
    </source>
</evidence>
<evidence type="ECO:0000256" key="1">
    <source>
        <dbReference type="SAM" id="Coils"/>
    </source>
</evidence>
<proteinExistence type="predicted"/>
<name>A0A6A5VL48_9PLEO</name>
<dbReference type="AlphaFoldDB" id="A0A6A5VL48"/>
<gene>
    <name evidence="2" type="ORF">BU23DRAFT_450947</name>
</gene>
<protein>
    <submittedName>
        <fullName evidence="2">Uncharacterized protein</fullName>
    </submittedName>
</protein>
<keyword evidence="1" id="KW-0175">Coiled coil</keyword>
<sequence length="60" mass="6733">KAKIAKLRKVAKLCKKKITEEKRVAREAAKVAREKERAKKVAERACEKEARDAAKALQSA</sequence>
<dbReference type="Proteomes" id="UP000800036">
    <property type="component" value="Unassembled WGS sequence"/>
</dbReference>
<feature type="coiled-coil region" evidence="1">
    <location>
        <begin position="15"/>
        <end position="52"/>
    </location>
</feature>
<dbReference type="EMBL" id="ML976661">
    <property type="protein sequence ID" value="KAF1978014.1"/>
    <property type="molecule type" value="Genomic_DNA"/>
</dbReference>
<accession>A0A6A5VL48</accession>
<feature type="non-terminal residue" evidence="2">
    <location>
        <position position="1"/>
    </location>
</feature>
<organism evidence="2 3">
    <name type="scientific">Bimuria novae-zelandiae CBS 107.79</name>
    <dbReference type="NCBI Taxonomy" id="1447943"/>
    <lineage>
        <taxon>Eukaryota</taxon>
        <taxon>Fungi</taxon>
        <taxon>Dikarya</taxon>
        <taxon>Ascomycota</taxon>
        <taxon>Pezizomycotina</taxon>
        <taxon>Dothideomycetes</taxon>
        <taxon>Pleosporomycetidae</taxon>
        <taxon>Pleosporales</taxon>
        <taxon>Massarineae</taxon>
        <taxon>Didymosphaeriaceae</taxon>
        <taxon>Bimuria</taxon>
    </lineage>
</organism>